<keyword evidence="3" id="KW-1185">Reference proteome</keyword>
<sequence length="66" mass="7949">MDNADRTRELEEQVLRLTAEAKASAQRIQRLEMERDDFEKKYEEALEKFKKSQKDLDELEKSMQDL</sequence>
<dbReference type="EMBL" id="PXWG01000095">
    <property type="protein sequence ID" value="PSJ25927.1"/>
    <property type="molecule type" value="Genomic_DNA"/>
</dbReference>
<feature type="coiled-coil region" evidence="1">
    <location>
        <begin position="7"/>
        <end position="62"/>
    </location>
</feature>
<keyword evidence="1" id="KW-0175">Coiled coil</keyword>
<dbReference type="AlphaFoldDB" id="A0A9X7PFH2"/>
<dbReference type="RefSeq" id="WP_106680231.1">
    <property type="nucleotide sequence ID" value="NZ_PXWG01000095.1"/>
</dbReference>
<gene>
    <name evidence="2" type="ORF">B7P34_25600</name>
</gene>
<dbReference type="Proteomes" id="UP000242427">
    <property type="component" value="Unassembled WGS sequence"/>
</dbReference>
<accession>A0A9X7PFH2</accession>
<proteinExistence type="predicted"/>
<evidence type="ECO:0000313" key="2">
    <source>
        <dbReference type="EMBL" id="PSJ25927.1"/>
    </source>
</evidence>
<reference evidence="2 3" key="1">
    <citation type="submission" date="2018-03" db="EMBL/GenBank/DDBJ databases">
        <title>Chitinolytic properties of Streptosporangium nondiastaticum TBG75A20.</title>
        <authorList>
            <person name="Gayathri V."/>
            <person name="Shiburaj S."/>
        </authorList>
    </citation>
    <scope>NUCLEOTIDE SEQUENCE [LARGE SCALE GENOMIC DNA]</scope>
    <source>
        <strain evidence="2 3">TBG75A20</strain>
    </source>
</reference>
<protein>
    <submittedName>
        <fullName evidence="2">Uncharacterized protein</fullName>
    </submittedName>
</protein>
<organism evidence="2 3">
    <name type="scientific">Streptosporangium nondiastaticum</name>
    <dbReference type="NCBI Taxonomy" id="35764"/>
    <lineage>
        <taxon>Bacteria</taxon>
        <taxon>Bacillati</taxon>
        <taxon>Actinomycetota</taxon>
        <taxon>Actinomycetes</taxon>
        <taxon>Streptosporangiales</taxon>
        <taxon>Streptosporangiaceae</taxon>
        <taxon>Streptosporangium</taxon>
    </lineage>
</organism>
<comment type="caution">
    <text evidence="2">The sequence shown here is derived from an EMBL/GenBank/DDBJ whole genome shotgun (WGS) entry which is preliminary data.</text>
</comment>
<name>A0A9X7PFH2_9ACTN</name>
<evidence type="ECO:0000256" key="1">
    <source>
        <dbReference type="SAM" id="Coils"/>
    </source>
</evidence>
<evidence type="ECO:0000313" key="3">
    <source>
        <dbReference type="Proteomes" id="UP000242427"/>
    </source>
</evidence>